<keyword evidence="2" id="KW-0560">Oxidoreductase</keyword>
<evidence type="ECO:0000256" key="1">
    <source>
        <dbReference type="ARBA" id="ARBA00010928"/>
    </source>
</evidence>
<dbReference type="SUPFAM" id="SSF55347">
    <property type="entry name" value="Glyceraldehyde-3-phosphate dehydrogenase-like, C-terminal domain"/>
    <property type="match status" value="1"/>
</dbReference>
<dbReference type="HOGENOM" id="CLU_023194_7_2_1"/>
<dbReference type="GeneID" id="34521166"/>
<feature type="domain" description="Gfo/Idh/MocA-like oxidoreductase N-terminal" evidence="6">
    <location>
        <begin position="8"/>
        <end position="135"/>
    </location>
</feature>
<dbReference type="Pfam" id="PF22725">
    <property type="entry name" value="GFO_IDH_MocA_C3"/>
    <property type="match status" value="1"/>
</dbReference>
<comment type="similarity">
    <text evidence="1">Belongs to the Gfo/Idh/MocA family.</text>
</comment>
<dbReference type="Gene3D" id="3.30.360.10">
    <property type="entry name" value="Dihydrodipicolinate Reductase, domain 2"/>
    <property type="match status" value="1"/>
</dbReference>
<dbReference type="InterPro" id="IPR055170">
    <property type="entry name" value="GFO_IDH_MocA-like_dom"/>
</dbReference>
<dbReference type="OrthoDB" id="2129491at2759"/>
<evidence type="ECO:0000259" key="6">
    <source>
        <dbReference type="Pfam" id="PF01408"/>
    </source>
</evidence>
<dbReference type="Pfam" id="PF01408">
    <property type="entry name" value="GFO_IDH_MocA"/>
    <property type="match status" value="1"/>
</dbReference>
<evidence type="ECO:0000256" key="5">
    <source>
        <dbReference type="ARBA" id="ARBA00049233"/>
    </source>
</evidence>
<dbReference type="EC" id="1.1.1.179" evidence="3"/>
<dbReference type="InterPro" id="IPR050984">
    <property type="entry name" value="Gfo/Idh/MocA_domain"/>
</dbReference>
<organism evidence="8 9">
    <name type="scientific">Kuraishia capsulata CBS 1993</name>
    <dbReference type="NCBI Taxonomy" id="1382522"/>
    <lineage>
        <taxon>Eukaryota</taxon>
        <taxon>Fungi</taxon>
        <taxon>Dikarya</taxon>
        <taxon>Ascomycota</taxon>
        <taxon>Saccharomycotina</taxon>
        <taxon>Pichiomycetes</taxon>
        <taxon>Pichiales</taxon>
        <taxon>Pichiaceae</taxon>
        <taxon>Kuraishia</taxon>
    </lineage>
</organism>
<evidence type="ECO:0000313" key="9">
    <source>
        <dbReference type="Proteomes" id="UP000019384"/>
    </source>
</evidence>
<dbReference type="RefSeq" id="XP_022459778.1">
    <property type="nucleotide sequence ID" value="XM_022602212.1"/>
</dbReference>
<dbReference type="EMBL" id="HG793128">
    <property type="protein sequence ID" value="CDK27786.1"/>
    <property type="molecule type" value="Genomic_DNA"/>
</dbReference>
<evidence type="ECO:0000256" key="4">
    <source>
        <dbReference type="ARBA" id="ARBA00042988"/>
    </source>
</evidence>
<evidence type="ECO:0000256" key="3">
    <source>
        <dbReference type="ARBA" id="ARBA00038984"/>
    </source>
</evidence>
<gene>
    <name evidence="8" type="ORF">KUCA_T00003765001</name>
</gene>
<dbReference type="STRING" id="1382522.W6MMK2"/>
<dbReference type="Proteomes" id="UP000019384">
    <property type="component" value="Unassembled WGS sequence"/>
</dbReference>
<keyword evidence="9" id="KW-1185">Reference proteome</keyword>
<evidence type="ECO:0000256" key="2">
    <source>
        <dbReference type="ARBA" id="ARBA00023002"/>
    </source>
</evidence>
<comment type="catalytic activity">
    <reaction evidence="5">
        <text>D-xylose + NADP(+) = D-xylono-1,5-lactone + NADPH + H(+)</text>
        <dbReference type="Rhea" id="RHEA:22000"/>
        <dbReference type="ChEBI" id="CHEBI:15378"/>
        <dbReference type="ChEBI" id="CHEBI:15867"/>
        <dbReference type="ChEBI" id="CHEBI:53455"/>
        <dbReference type="ChEBI" id="CHEBI:57783"/>
        <dbReference type="ChEBI" id="CHEBI:58349"/>
        <dbReference type="EC" id="1.1.1.179"/>
    </reaction>
</comment>
<dbReference type="GO" id="GO:0000166">
    <property type="term" value="F:nucleotide binding"/>
    <property type="evidence" value="ECO:0007669"/>
    <property type="project" value="InterPro"/>
</dbReference>
<sequence>MSDSFELKWGIVGLGAFAAKWANDVFSNYELDAIHGKLVNHQLKAVVSTTSIQKAESFIKLLNTEATGIPQTYDSWEIFLAESDIDIVYIAAPNALHYPLALQALQAGKHVLVEKTFTINHEQAQHLKEVGAKNKLFILDGIWTRFLPTTKAIQKLILQDKVIGEVHRVSADLSHNCPFDESGRLYNPELGPGVLYDNLIYSIAWTDLLLLSQAKTDPIVKTFSLKSKDVPEIDTATSISLVFNDLNAIGTASGSFSLESPRDSVLIEGTKGYIKLDRASKPSTATLYSNGSPEGTNLEIGTIGGLGYYYEANVAAISIRDSLLEPVDHPLDESIRVLKIFDQVKKANGIVFPPSIEKISKTV</sequence>
<dbReference type="InterPro" id="IPR000683">
    <property type="entry name" value="Gfo/Idh/MocA-like_OxRdtase_N"/>
</dbReference>
<reference evidence="8" key="1">
    <citation type="submission" date="2013-12" db="EMBL/GenBank/DDBJ databases">
        <authorList>
            <person name="Genoscope - CEA"/>
        </authorList>
    </citation>
    <scope>NUCLEOTIDE SEQUENCE</scope>
    <source>
        <strain evidence="8">CBS 1993</strain>
    </source>
</reference>
<reference evidence="8" key="2">
    <citation type="submission" date="2014-02" db="EMBL/GenBank/DDBJ databases">
        <title>Complete DNA sequence of /Kuraishia capsulata/ illustrates novel genomic features among budding yeasts (/Saccharomycotina/).</title>
        <authorList>
            <person name="Morales L."/>
            <person name="Noel B."/>
            <person name="Porcel B."/>
            <person name="Marcet-Houben M."/>
            <person name="Hullo M-F."/>
            <person name="Sacerdot C."/>
            <person name="Tekaia F."/>
            <person name="Leh-Louis V."/>
            <person name="Despons L."/>
            <person name="Khanna V."/>
            <person name="Aury J-M."/>
            <person name="Barbe V."/>
            <person name="Couloux A."/>
            <person name="Labadie K."/>
            <person name="Pelletier E."/>
            <person name="Souciet J-L."/>
            <person name="Boekhout T."/>
            <person name="Gabaldon T."/>
            <person name="Wincker P."/>
            <person name="Dujon B."/>
        </authorList>
    </citation>
    <scope>NUCLEOTIDE SEQUENCE</scope>
    <source>
        <strain evidence="8">CBS 1993</strain>
    </source>
</reference>
<dbReference type="PANTHER" id="PTHR22604:SF105">
    <property type="entry name" value="TRANS-1,2-DIHYDROBENZENE-1,2-DIOL DEHYDROGENASE"/>
    <property type="match status" value="1"/>
</dbReference>
<protein>
    <recommendedName>
        <fullName evidence="3">D-xylose 1-dehydrogenase (NADP(+), D-xylono-1,5-lactone-forming)</fullName>
        <ecNumber evidence="3">1.1.1.179</ecNumber>
    </recommendedName>
    <alternativeName>
        <fullName evidence="4">D-xylose-NADP dehydrogenase</fullName>
    </alternativeName>
</protein>
<dbReference type="Gene3D" id="3.40.50.720">
    <property type="entry name" value="NAD(P)-binding Rossmann-like Domain"/>
    <property type="match status" value="1"/>
</dbReference>
<dbReference type="GO" id="GO:0047837">
    <property type="term" value="F:D-xylose 1-dehydrogenase (NADP+) activity"/>
    <property type="evidence" value="ECO:0007669"/>
    <property type="project" value="UniProtKB-EC"/>
</dbReference>
<proteinExistence type="inferred from homology"/>
<name>W6MMK2_9ASCO</name>
<dbReference type="AlphaFoldDB" id="W6MMK2"/>
<dbReference type="InterPro" id="IPR036291">
    <property type="entry name" value="NAD(P)-bd_dom_sf"/>
</dbReference>
<evidence type="ECO:0000259" key="7">
    <source>
        <dbReference type="Pfam" id="PF22725"/>
    </source>
</evidence>
<accession>W6MMK2</accession>
<evidence type="ECO:0000313" key="8">
    <source>
        <dbReference type="EMBL" id="CDK27786.1"/>
    </source>
</evidence>
<dbReference type="PANTHER" id="PTHR22604">
    <property type="entry name" value="OXIDOREDUCTASES"/>
    <property type="match status" value="1"/>
</dbReference>
<feature type="domain" description="GFO/IDH/MocA-like oxidoreductase" evidence="7">
    <location>
        <begin position="157"/>
        <end position="274"/>
    </location>
</feature>
<dbReference type="SUPFAM" id="SSF51735">
    <property type="entry name" value="NAD(P)-binding Rossmann-fold domains"/>
    <property type="match status" value="1"/>
</dbReference>